<name>A0ABM9I7Z0_9GAMM</name>
<keyword evidence="2" id="KW-1185">Reference proteome</keyword>
<evidence type="ECO:0000313" key="2">
    <source>
        <dbReference type="Proteomes" id="UP001162030"/>
    </source>
</evidence>
<organism evidence="1 2">
    <name type="scientific">Methylocaldum szegediense</name>
    <dbReference type="NCBI Taxonomy" id="73780"/>
    <lineage>
        <taxon>Bacteria</taxon>
        <taxon>Pseudomonadati</taxon>
        <taxon>Pseudomonadota</taxon>
        <taxon>Gammaproteobacteria</taxon>
        <taxon>Methylococcales</taxon>
        <taxon>Methylococcaceae</taxon>
        <taxon>Methylocaldum</taxon>
    </lineage>
</organism>
<proteinExistence type="predicted"/>
<dbReference type="EMBL" id="OX458333">
    <property type="protein sequence ID" value="CAI8949137.1"/>
    <property type="molecule type" value="Genomic_DNA"/>
</dbReference>
<reference evidence="1 2" key="1">
    <citation type="submission" date="2023-03" db="EMBL/GenBank/DDBJ databases">
        <authorList>
            <person name="Pearce D."/>
        </authorList>
    </citation>
    <scope>NUCLEOTIDE SEQUENCE [LARGE SCALE GENOMIC DNA]</scope>
    <source>
        <strain evidence="1">Msz</strain>
    </source>
</reference>
<accession>A0ABM9I7Z0</accession>
<dbReference type="Proteomes" id="UP001162030">
    <property type="component" value="Chromosome"/>
</dbReference>
<gene>
    <name evidence="1" type="ORF">MSZNOR_4406</name>
</gene>
<sequence>MPSFYVERDILGVPEELFRLKTVRSSDQIFLKTIQTCPFFGTYVHSSNYYRLDMV</sequence>
<protein>
    <submittedName>
        <fullName evidence="1">Uncharacterized protein</fullName>
    </submittedName>
</protein>
<evidence type="ECO:0000313" key="1">
    <source>
        <dbReference type="EMBL" id="CAI8949137.1"/>
    </source>
</evidence>